<dbReference type="SUPFAM" id="SSF52029">
    <property type="entry name" value="GroEL apical domain-like"/>
    <property type="match status" value="1"/>
</dbReference>
<dbReference type="InterPro" id="IPR018370">
    <property type="entry name" value="Chaperonin_Cpn60_CS"/>
</dbReference>
<dbReference type="GO" id="GO:0042026">
    <property type="term" value="P:protein refolding"/>
    <property type="evidence" value="ECO:0007669"/>
    <property type="project" value="InterPro"/>
</dbReference>
<evidence type="ECO:0000256" key="3">
    <source>
        <dbReference type="ARBA" id="ARBA00022840"/>
    </source>
</evidence>
<name>A0A8J6B4U1_9EUKA</name>
<dbReference type="HAMAP" id="MF_00600">
    <property type="entry name" value="CH60"/>
    <property type="match status" value="1"/>
</dbReference>
<dbReference type="Pfam" id="PF00118">
    <property type="entry name" value="Cpn60_TCP1"/>
    <property type="match status" value="1"/>
</dbReference>
<proteinExistence type="inferred from homology"/>
<evidence type="ECO:0000256" key="2">
    <source>
        <dbReference type="ARBA" id="ARBA00022741"/>
    </source>
</evidence>
<dbReference type="InterPro" id="IPR002423">
    <property type="entry name" value="Cpn60/GroEL/TCP-1"/>
</dbReference>
<dbReference type="NCBIfam" id="NF000592">
    <property type="entry name" value="PRK00013.1"/>
    <property type="match status" value="1"/>
</dbReference>
<dbReference type="InterPro" id="IPR001844">
    <property type="entry name" value="Cpn60/GroEL"/>
</dbReference>
<reference evidence="7" key="1">
    <citation type="submission" date="2021-05" db="EMBL/GenBank/DDBJ databases">
        <title>A free-living protist that lacks canonical eukaryotic 1 DNA replication and segregation systems.</title>
        <authorList>
            <person name="Salas-Leiva D.E."/>
            <person name="Tromer E.C."/>
            <person name="Curtis B.A."/>
            <person name="Jerlstrom-Hultqvist J."/>
            <person name="Kolisko M."/>
            <person name="Yi Z."/>
            <person name="Salas-Leiva J.S."/>
            <person name="Gallot-Lavallee L."/>
            <person name="Kops G.J.P.L."/>
            <person name="Archibald J.M."/>
            <person name="Simpson A.G.B."/>
            <person name="Roger A.J."/>
        </authorList>
    </citation>
    <scope>NUCLEOTIDE SEQUENCE</scope>
    <source>
        <strain evidence="7">BICM</strain>
    </source>
</reference>
<keyword evidence="2" id="KW-0547">Nucleotide-binding</keyword>
<comment type="caution">
    <text evidence="7">The sequence shown here is derived from an EMBL/GenBank/DDBJ whole genome shotgun (WGS) entry which is preliminary data.</text>
</comment>
<dbReference type="FunFam" id="3.50.7.10:FF:000001">
    <property type="entry name" value="60 kDa chaperonin"/>
    <property type="match status" value="1"/>
</dbReference>
<accession>A0A8J6B4U1</accession>
<dbReference type="NCBIfam" id="TIGR02348">
    <property type="entry name" value="GroEL"/>
    <property type="match status" value="1"/>
</dbReference>
<dbReference type="InterPro" id="IPR027413">
    <property type="entry name" value="GROEL-like_equatorial_sf"/>
</dbReference>
<dbReference type="EMBL" id="JAHDYR010000066">
    <property type="protein sequence ID" value="KAG9390057.1"/>
    <property type="molecule type" value="Genomic_DNA"/>
</dbReference>
<gene>
    <name evidence="7" type="ORF">J8273_8094</name>
</gene>
<keyword evidence="4" id="KW-0143">Chaperone</keyword>
<dbReference type="AlphaFoldDB" id="A0A8J6B4U1"/>
<comment type="similarity">
    <text evidence="1 5">Belongs to the chaperonin (HSP60) family.</text>
</comment>
<dbReference type="PRINTS" id="PR00298">
    <property type="entry name" value="CHAPERONIN60"/>
</dbReference>
<dbReference type="NCBIfam" id="NF009488">
    <property type="entry name" value="PRK12850.1"/>
    <property type="match status" value="1"/>
</dbReference>
<dbReference type="CDD" id="cd03344">
    <property type="entry name" value="GroEL"/>
    <property type="match status" value="1"/>
</dbReference>
<evidence type="ECO:0000256" key="4">
    <source>
        <dbReference type="ARBA" id="ARBA00023186"/>
    </source>
</evidence>
<dbReference type="NCBIfam" id="NF009487">
    <property type="entry name" value="PRK12849.1"/>
    <property type="match status" value="1"/>
</dbReference>
<evidence type="ECO:0000256" key="5">
    <source>
        <dbReference type="RuleBase" id="RU000418"/>
    </source>
</evidence>
<feature type="coiled-coil region" evidence="6">
    <location>
        <begin position="338"/>
        <end position="365"/>
    </location>
</feature>
<dbReference type="Gene3D" id="3.30.260.10">
    <property type="entry name" value="TCP-1-like chaperonin intermediate domain"/>
    <property type="match status" value="1"/>
</dbReference>
<evidence type="ECO:0000256" key="1">
    <source>
        <dbReference type="ARBA" id="ARBA00006607"/>
    </source>
</evidence>
<dbReference type="NCBIfam" id="NF009489">
    <property type="entry name" value="PRK12851.1"/>
    <property type="match status" value="1"/>
</dbReference>
<dbReference type="GO" id="GO:0140662">
    <property type="term" value="F:ATP-dependent protein folding chaperone"/>
    <property type="evidence" value="ECO:0007669"/>
    <property type="project" value="InterPro"/>
</dbReference>
<dbReference type="Proteomes" id="UP000717585">
    <property type="component" value="Unassembled WGS sequence"/>
</dbReference>
<evidence type="ECO:0000313" key="7">
    <source>
        <dbReference type="EMBL" id="KAG9390057.1"/>
    </source>
</evidence>
<keyword evidence="6" id="KW-0175">Coiled coil</keyword>
<dbReference type="FunFam" id="1.10.560.10:FF:000001">
    <property type="entry name" value="60 kDa chaperonin"/>
    <property type="match status" value="1"/>
</dbReference>
<keyword evidence="8" id="KW-1185">Reference proteome</keyword>
<organism evidence="7 8">
    <name type="scientific">Carpediemonas membranifera</name>
    <dbReference type="NCBI Taxonomy" id="201153"/>
    <lineage>
        <taxon>Eukaryota</taxon>
        <taxon>Metamonada</taxon>
        <taxon>Carpediemonas-like organisms</taxon>
        <taxon>Carpediemonas</taxon>
    </lineage>
</organism>
<protein>
    <submittedName>
        <fullName evidence="7">Chaperonin Cpn60</fullName>
    </submittedName>
</protein>
<dbReference type="PANTHER" id="PTHR45633">
    <property type="entry name" value="60 KDA HEAT SHOCK PROTEIN, MITOCHONDRIAL"/>
    <property type="match status" value="1"/>
</dbReference>
<dbReference type="InterPro" id="IPR027410">
    <property type="entry name" value="TCP-1-like_intermed_sf"/>
</dbReference>
<dbReference type="OrthoDB" id="1733909at2759"/>
<evidence type="ECO:0000256" key="6">
    <source>
        <dbReference type="SAM" id="Coils"/>
    </source>
</evidence>
<sequence>MNPIRDLAFGTDARTKMISGVNQLANAVKTTLGPKGRNVVIEQEFGAPKITKDGVTVAKAINLEDKYENVGAQLVKEVSSRTNDVAGDGTTTATVLAQAIVNEGAKNVAAGVNPMDLKRGIDAAVTAVIEKLESMKRTVSSSSEIFQIATISANGDETIGRLLTDAMDQVGTDGVVTIETGRKLLDELTVVEGMKFERGYMSPFFQTDQKLQNCTLSSPYILVTDKKLTQQSLYPVLNAVVQTQTPLLIIADDLDKDALAMLVVNKLNGLQVCAVKAPGFGDGRRANLQDMAILTGATFISEESGMSLDSVSLDMLGKAQKSVSTKDDTILLGGDGDKALVEDRVAAIKDELARAESDFERTRLQERVARLHGGVAVVRIGGSSEVEVSEKKDRYNDALCATKAAVQEGILPGGGLALLKASEVISELIKNETNFDRKVGMELVQKSLLAPTRTIADNAGFEGVVVARKLADSASETVGFNAQAGEYVDMYEQGIIDPFKVVKTALLDASSISGLMATTECVVVTKPEDHAAPPAMPGMGGMY</sequence>
<dbReference type="Gene3D" id="3.50.7.10">
    <property type="entry name" value="GroEL"/>
    <property type="match status" value="1"/>
</dbReference>
<dbReference type="InterPro" id="IPR027409">
    <property type="entry name" value="GroEL-like_apical_dom_sf"/>
</dbReference>
<keyword evidence="3" id="KW-0067">ATP-binding</keyword>
<dbReference type="Gene3D" id="1.10.560.10">
    <property type="entry name" value="GroEL-like equatorial domain"/>
    <property type="match status" value="1"/>
</dbReference>
<dbReference type="SUPFAM" id="SSF54849">
    <property type="entry name" value="GroEL-intermediate domain like"/>
    <property type="match status" value="1"/>
</dbReference>
<dbReference type="PROSITE" id="PS00296">
    <property type="entry name" value="CHAPERONINS_CPN60"/>
    <property type="match status" value="1"/>
</dbReference>
<dbReference type="GO" id="GO:0005524">
    <property type="term" value="F:ATP binding"/>
    <property type="evidence" value="ECO:0007669"/>
    <property type="project" value="UniProtKB-KW"/>
</dbReference>
<dbReference type="SUPFAM" id="SSF48592">
    <property type="entry name" value="GroEL equatorial domain-like"/>
    <property type="match status" value="1"/>
</dbReference>
<evidence type="ECO:0000313" key="8">
    <source>
        <dbReference type="Proteomes" id="UP000717585"/>
    </source>
</evidence>